<sequence length="70" mass="8154">MRLRWGDAEHESRKSPEISFNFTVPKRVGASYALPVFTHSGHPHILWPFYNLLKRKPLERPPSSRKNGNN</sequence>
<dbReference type="Proteomes" id="UP000078550">
    <property type="component" value="Unassembled WGS sequence"/>
</dbReference>
<name>A0A1A8YUW5_PLAOA</name>
<organism evidence="2 3">
    <name type="scientific">Plasmodium ovale wallikeri</name>
    <dbReference type="NCBI Taxonomy" id="864142"/>
    <lineage>
        <taxon>Eukaryota</taxon>
        <taxon>Sar</taxon>
        <taxon>Alveolata</taxon>
        <taxon>Apicomplexa</taxon>
        <taxon>Aconoidasida</taxon>
        <taxon>Haemosporida</taxon>
        <taxon>Plasmodiidae</taxon>
        <taxon>Plasmodium</taxon>
        <taxon>Plasmodium (Plasmodium)</taxon>
    </lineage>
</organism>
<dbReference type="Proteomes" id="UP000078555">
    <property type="component" value="Unassembled WGS sequence"/>
</dbReference>
<gene>
    <name evidence="1" type="ORF">POVWA1_024170</name>
    <name evidence="2" type="ORF">POVWA2_024060</name>
</gene>
<reference evidence="3 4" key="2">
    <citation type="submission" date="2016-05" db="EMBL/GenBank/DDBJ databases">
        <authorList>
            <person name="Naeem Raeece"/>
        </authorList>
    </citation>
    <scope>NUCLEOTIDE SEQUENCE [LARGE SCALE GENOMIC DNA]</scope>
</reference>
<dbReference type="EMBL" id="FLRE01000095">
    <property type="protein sequence ID" value="SBT35237.1"/>
    <property type="molecule type" value="Genomic_DNA"/>
</dbReference>
<dbReference type="AlphaFoldDB" id="A0A1A8YUW5"/>
<evidence type="ECO:0000313" key="1">
    <source>
        <dbReference type="EMBL" id="SBT34806.1"/>
    </source>
</evidence>
<dbReference type="EMBL" id="FLRD01000074">
    <property type="protein sequence ID" value="SBT34806.1"/>
    <property type="molecule type" value="Genomic_DNA"/>
</dbReference>
<proteinExistence type="predicted"/>
<reference evidence="2" key="1">
    <citation type="submission" date="2016-05" db="EMBL/GenBank/DDBJ databases">
        <authorList>
            <person name="Lavstsen T."/>
            <person name="Jespersen J.S."/>
        </authorList>
    </citation>
    <scope>NUCLEOTIDE SEQUENCE [LARGE SCALE GENOMIC DNA]</scope>
</reference>
<protein>
    <submittedName>
        <fullName evidence="2">Uncharacterized protein</fullName>
    </submittedName>
</protein>
<accession>A0A1A8YUW5</accession>
<evidence type="ECO:0000313" key="4">
    <source>
        <dbReference type="Proteomes" id="UP000078555"/>
    </source>
</evidence>
<evidence type="ECO:0000313" key="3">
    <source>
        <dbReference type="Proteomes" id="UP000078550"/>
    </source>
</evidence>
<evidence type="ECO:0000313" key="2">
    <source>
        <dbReference type="EMBL" id="SBT35237.1"/>
    </source>
</evidence>
<keyword evidence="4" id="KW-1185">Reference proteome</keyword>